<sequence length="846" mass="95831">MFKNFWCRIPEFWSILLSIFDAPSSGNPITSLFLKLKLLKSRIKAKRWDSSNHIADMCRNLTCLQRECQAKLDLDPLNGNLCADFKKLSSDLAFYQSTWASWTIQRAKVKWLQKGEEDLKFLYSKIRKRQSFNSKALKGVYHSPWKTTQSNASPFWKSLSITACNVRHSFSFHIHHNCRAYIQWDHWCKGATLASWLPNLILGGEQNSRLCDWINPLGWNIPPSVPAALSAFIRAIPISQLDGVNILWKYSNKAVFRDFYQEFFANDADFILHDLIWHKNHSLRFSAYSWLACMGGLKTAVEMIKRNIHITDSSCNFCYVHVETSAHLLFECDYSFMVLSSIIPSFANFFLRPNLGQALQHIGNLDIQKDIKNGMLLALNASVYHLWIERNRRRFNNDATSSCTLIRKIKRALSFRISNWKNDLTGGYYDAGDNIKFGFPMAFTATLLSWSVIDFGHTMTPNHLSDAITAIRWATDYLLKATSIPNTLYVQVGNAFRDHSCWERPEDMDTPRTVYKVDASNPGSDVAGETSAALAAAAIVFRLRDPDYSDRLLQRAVRVFDFADRYRGAYSSSLHNVVCPCYCDFSGYKDELLWGAAWLHKATRRREYREYIKRNEEVLGASDTKHEFGWDNKHAGVNVLISKEVLMGKDDYLRSFKENADDFICSLLPGVSSHPEIQYSPGGLLFKTGGSNMQHVTSLSFLLLAYSNYLSHANSHVPCGASSASPAELRMAAKRQVDYILGDNPMGISYMVGYGNRYPQHIHHRASSLPSLEAHPGRIGCRAGGAYYLSPKPNPNLLIGAVVGGPTNISDIFPDARPIFQQSEPTTYINAPLVGLLAYFSAHPYD</sequence>
<dbReference type="Pfam" id="PF00759">
    <property type="entry name" value="Glyco_hydro_9"/>
    <property type="match status" value="1"/>
</dbReference>
<feature type="domain" description="Glycoside hydrolase family 9" evidence="11">
    <location>
        <begin position="419"/>
        <end position="837"/>
    </location>
</feature>
<name>A0ABD0U999_DENTH</name>
<dbReference type="Proteomes" id="UP001552299">
    <property type="component" value="Unassembled WGS sequence"/>
</dbReference>
<keyword evidence="7 8" id="KW-0624">Polysaccharide degradation</keyword>
<evidence type="ECO:0000256" key="4">
    <source>
        <dbReference type="ARBA" id="ARBA00023001"/>
    </source>
</evidence>
<comment type="caution">
    <text evidence="13">The sequence shown here is derived from an EMBL/GenBank/DDBJ whole genome shotgun (WGS) entry which is preliminary data.</text>
</comment>
<comment type="catalytic activity">
    <reaction evidence="1 10">
        <text>Endohydrolysis of (1-&gt;4)-beta-D-glucosidic linkages in cellulose, lichenin and cereal beta-D-glucans.</text>
        <dbReference type="EC" id="3.2.1.4"/>
    </reaction>
</comment>
<feature type="active site" evidence="8">
    <location>
        <position position="763"/>
    </location>
</feature>
<protein>
    <recommendedName>
        <fullName evidence="10">Endoglucanase</fullName>
        <ecNumber evidence="10">3.2.1.4</ecNumber>
    </recommendedName>
</protein>
<evidence type="ECO:0000256" key="9">
    <source>
        <dbReference type="PROSITE-ProRule" id="PRU10060"/>
    </source>
</evidence>
<dbReference type="InterPro" id="IPR001701">
    <property type="entry name" value="Glyco_hydro_9"/>
</dbReference>
<reference evidence="13 14" key="1">
    <citation type="journal article" date="2024" name="Plant Biotechnol. J.">
        <title>Dendrobium thyrsiflorum genome and its molecular insights into genes involved in important horticultural traits.</title>
        <authorList>
            <person name="Chen B."/>
            <person name="Wang J.Y."/>
            <person name="Zheng P.J."/>
            <person name="Li K.L."/>
            <person name="Liang Y.M."/>
            <person name="Chen X.F."/>
            <person name="Zhang C."/>
            <person name="Zhao X."/>
            <person name="He X."/>
            <person name="Zhang G.Q."/>
            <person name="Liu Z.J."/>
            <person name="Xu Q."/>
        </authorList>
    </citation>
    <scope>NUCLEOTIDE SEQUENCE [LARGE SCALE GENOMIC DNA]</scope>
    <source>
        <strain evidence="13">GZMU011</strain>
    </source>
</reference>
<dbReference type="FunFam" id="1.50.10.10:FF:000020">
    <property type="entry name" value="Endoglucanase"/>
    <property type="match status" value="1"/>
</dbReference>
<dbReference type="EC" id="3.2.1.4" evidence="10"/>
<evidence type="ECO:0000256" key="6">
    <source>
        <dbReference type="ARBA" id="ARBA00023295"/>
    </source>
</evidence>
<evidence type="ECO:0000256" key="1">
    <source>
        <dbReference type="ARBA" id="ARBA00000966"/>
    </source>
</evidence>
<dbReference type="InterPro" id="IPR008928">
    <property type="entry name" value="6-hairpin_glycosidase_sf"/>
</dbReference>
<keyword evidence="5 8" id="KW-0119">Carbohydrate metabolism</keyword>
<evidence type="ECO:0000259" key="11">
    <source>
        <dbReference type="Pfam" id="PF00759"/>
    </source>
</evidence>
<evidence type="ECO:0000259" key="12">
    <source>
        <dbReference type="Pfam" id="PF13966"/>
    </source>
</evidence>
<comment type="similarity">
    <text evidence="2 8 10">Belongs to the glycosyl hydrolase 9 (cellulase E) family.</text>
</comment>
<feature type="active site" evidence="9">
    <location>
        <position position="824"/>
    </location>
</feature>
<dbReference type="Pfam" id="PF13966">
    <property type="entry name" value="zf-RVT"/>
    <property type="match status" value="1"/>
</dbReference>
<dbReference type="GO" id="GO:0008810">
    <property type="term" value="F:cellulase activity"/>
    <property type="evidence" value="ECO:0007669"/>
    <property type="project" value="UniProtKB-EC"/>
</dbReference>
<evidence type="ECO:0000256" key="5">
    <source>
        <dbReference type="ARBA" id="ARBA00023277"/>
    </source>
</evidence>
<dbReference type="InterPro" id="IPR012341">
    <property type="entry name" value="6hp_glycosidase-like_sf"/>
</dbReference>
<evidence type="ECO:0000256" key="3">
    <source>
        <dbReference type="ARBA" id="ARBA00022801"/>
    </source>
</evidence>
<dbReference type="InterPro" id="IPR026960">
    <property type="entry name" value="RVT-Znf"/>
</dbReference>
<evidence type="ECO:0000256" key="10">
    <source>
        <dbReference type="RuleBase" id="RU361166"/>
    </source>
</evidence>
<dbReference type="Gene3D" id="1.50.10.10">
    <property type="match status" value="1"/>
</dbReference>
<dbReference type="PROSITE" id="PS00698">
    <property type="entry name" value="GH9_3"/>
    <property type="match status" value="1"/>
</dbReference>
<dbReference type="InterPro" id="IPR033126">
    <property type="entry name" value="Glyco_hydro_9_Asp/Glu_AS"/>
</dbReference>
<dbReference type="GO" id="GO:0030245">
    <property type="term" value="P:cellulose catabolic process"/>
    <property type="evidence" value="ECO:0007669"/>
    <property type="project" value="UniProtKB-KW"/>
</dbReference>
<dbReference type="AlphaFoldDB" id="A0ABD0U999"/>
<feature type="signal peptide" evidence="10">
    <location>
        <begin position="1"/>
        <end position="26"/>
    </location>
</feature>
<feature type="chain" id="PRO_5044530293" description="Endoglucanase" evidence="10">
    <location>
        <begin position="27"/>
        <end position="846"/>
    </location>
</feature>
<evidence type="ECO:0000256" key="2">
    <source>
        <dbReference type="ARBA" id="ARBA00007072"/>
    </source>
</evidence>
<accession>A0ABD0U999</accession>
<dbReference type="PANTHER" id="PTHR22298">
    <property type="entry name" value="ENDO-1,4-BETA-GLUCANASE"/>
    <property type="match status" value="1"/>
</dbReference>
<keyword evidence="14" id="KW-1185">Reference proteome</keyword>
<evidence type="ECO:0000256" key="8">
    <source>
        <dbReference type="PROSITE-ProRule" id="PRU10059"/>
    </source>
</evidence>
<dbReference type="InterPro" id="IPR018221">
    <property type="entry name" value="Glyco_hydro_9_His_AS"/>
</dbReference>
<dbReference type="SUPFAM" id="SSF48208">
    <property type="entry name" value="Six-hairpin glycosidases"/>
    <property type="match status" value="1"/>
</dbReference>
<keyword evidence="10" id="KW-0732">Signal</keyword>
<keyword evidence="6 8" id="KW-0326">Glycosidase</keyword>
<gene>
    <name evidence="13" type="ORF">M5K25_025454</name>
</gene>
<evidence type="ECO:0000313" key="14">
    <source>
        <dbReference type="Proteomes" id="UP001552299"/>
    </source>
</evidence>
<evidence type="ECO:0000256" key="7">
    <source>
        <dbReference type="ARBA" id="ARBA00023326"/>
    </source>
</evidence>
<feature type="active site" evidence="9">
    <location>
        <position position="815"/>
    </location>
</feature>
<keyword evidence="4 10" id="KW-0136">Cellulose degradation</keyword>
<dbReference type="PROSITE" id="PS00592">
    <property type="entry name" value="GH9_2"/>
    <property type="match status" value="1"/>
</dbReference>
<evidence type="ECO:0000313" key="13">
    <source>
        <dbReference type="EMBL" id="KAL0906921.1"/>
    </source>
</evidence>
<organism evidence="13 14">
    <name type="scientific">Dendrobium thyrsiflorum</name>
    <name type="common">Pinecone-like raceme dendrobium</name>
    <name type="synonym">Orchid</name>
    <dbReference type="NCBI Taxonomy" id="117978"/>
    <lineage>
        <taxon>Eukaryota</taxon>
        <taxon>Viridiplantae</taxon>
        <taxon>Streptophyta</taxon>
        <taxon>Embryophyta</taxon>
        <taxon>Tracheophyta</taxon>
        <taxon>Spermatophyta</taxon>
        <taxon>Magnoliopsida</taxon>
        <taxon>Liliopsida</taxon>
        <taxon>Asparagales</taxon>
        <taxon>Orchidaceae</taxon>
        <taxon>Epidendroideae</taxon>
        <taxon>Malaxideae</taxon>
        <taxon>Dendrobiinae</taxon>
        <taxon>Dendrobium</taxon>
    </lineage>
</organism>
<feature type="domain" description="Reverse transcriptase zinc-binding" evidence="12">
    <location>
        <begin position="257"/>
        <end position="335"/>
    </location>
</feature>
<dbReference type="EMBL" id="JANQDX010000018">
    <property type="protein sequence ID" value="KAL0906921.1"/>
    <property type="molecule type" value="Genomic_DNA"/>
</dbReference>
<proteinExistence type="inferred from homology"/>
<keyword evidence="3 8" id="KW-0378">Hydrolase</keyword>